<dbReference type="HOGENOM" id="CLU_130071_0_1_1"/>
<dbReference type="STRING" id="10228.B3SB68"/>
<gene>
    <name evidence="9" type="ORF">TRIADDRAFT_32497</name>
</gene>
<feature type="transmembrane region" description="Helical" evidence="7">
    <location>
        <begin position="119"/>
        <end position="144"/>
    </location>
</feature>
<evidence type="ECO:0000259" key="8">
    <source>
        <dbReference type="Pfam" id="PF10256"/>
    </source>
</evidence>
<evidence type="ECO:0000256" key="6">
    <source>
        <dbReference type="ARBA" id="ARBA00023136"/>
    </source>
</evidence>
<comment type="subcellular location">
    <subcellularLocation>
        <location evidence="1">Endoplasmic reticulum membrane</location>
        <topology evidence="1">Peripheral membrane protein</topology>
    </subcellularLocation>
</comment>
<keyword evidence="10" id="KW-1185">Reference proteome</keyword>
<name>B3SB68_TRIAD</name>
<comment type="subunit">
    <text evidence="3">Interacts with ERF2.</text>
</comment>
<dbReference type="eggNOG" id="KOG4069">
    <property type="taxonomic scope" value="Eukaryota"/>
</dbReference>
<dbReference type="InterPro" id="IPR019383">
    <property type="entry name" value="Golgin_A_7/ERF4"/>
</dbReference>
<dbReference type="OMA" id="WENTITR"/>
<evidence type="ECO:0000256" key="7">
    <source>
        <dbReference type="SAM" id="Phobius"/>
    </source>
</evidence>
<dbReference type="EMBL" id="DS985263">
    <property type="protein sequence ID" value="EDV20111.1"/>
    <property type="molecule type" value="Genomic_DNA"/>
</dbReference>
<protein>
    <recommendedName>
        <fullName evidence="4">Ras modification protein ERF4</fullName>
    </recommendedName>
</protein>
<evidence type="ECO:0000256" key="4">
    <source>
        <dbReference type="ARBA" id="ARBA00018463"/>
    </source>
</evidence>
<dbReference type="RefSeq" id="XP_002117495.1">
    <property type="nucleotide sequence ID" value="XM_002117459.1"/>
</dbReference>
<dbReference type="OrthoDB" id="2190159at2759"/>
<dbReference type="PhylomeDB" id="B3SB68"/>
<keyword evidence="6 7" id="KW-0472">Membrane</keyword>
<evidence type="ECO:0000313" key="10">
    <source>
        <dbReference type="Proteomes" id="UP000009022"/>
    </source>
</evidence>
<reference evidence="9 10" key="1">
    <citation type="journal article" date="2008" name="Nature">
        <title>The Trichoplax genome and the nature of placozoans.</title>
        <authorList>
            <person name="Srivastava M."/>
            <person name="Begovic E."/>
            <person name="Chapman J."/>
            <person name="Putnam N.H."/>
            <person name="Hellsten U."/>
            <person name="Kawashima T."/>
            <person name="Kuo A."/>
            <person name="Mitros T."/>
            <person name="Salamov A."/>
            <person name="Carpenter M.L."/>
            <person name="Signorovitch A.Y."/>
            <person name="Moreno M.A."/>
            <person name="Kamm K."/>
            <person name="Grimwood J."/>
            <person name="Schmutz J."/>
            <person name="Shapiro H."/>
            <person name="Grigoriev I.V."/>
            <person name="Buss L.W."/>
            <person name="Schierwater B."/>
            <person name="Dellaporta S.L."/>
            <person name="Rokhsar D.S."/>
        </authorList>
    </citation>
    <scope>NUCLEOTIDE SEQUENCE [LARGE SCALE GENOMIC DNA]</scope>
    <source>
        <strain evidence="9 10">Grell-BS-1999</strain>
    </source>
</reference>
<keyword evidence="5" id="KW-0256">Endoplasmic reticulum</keyword>
<keyword evidence="7" id="KW-1133">Transmembrane helix</keyword>
<evidence type="ECO:0000313" key="9">
    <source>
        <dbReference type="EMBL" id="EDV20111.1"/>
    </source>
</evidence>
<accession>B3SB68</accession>
<evidence type="ECO:0000256" key="1">
    <source>
        <dbReference type="ARBA" id="ARBA00004406"/>
    </source>
</evidence>
<evidence type="ECO:0000256" key="3">
    <source>
        <dbReference type="ARBA" id="ARBA00011396"/>
    </source>
</evidence>
<comment type="similarity">
    <text evidence="2">Belongs to the ERF4 family.</text>
</comment>
<keyword evidence="7" id="KW-0812">Transmembrane</keyword>
<dbReference type="CTD" id="6758707"/>
<dbReference type="Pfam" id="PF10256">
    <property type="entry name" value="Erf4"/>
    <property type="match status" value="1"/>
</dbReference>
<dbReference type="Proteomes" id="UP000009022">
    <property type="component" value="Unassembled WGS sequence"/>
</dbReference>
<dbReference type="GO" id="GO:0002178">
    <property type="term" value="C:palmitoyltransferase complex"/>
    <property type="evidence" value="ECO:0000318"/>
    <property type="project" value="GO_Central"/>
</dbReference>
<organism evidence="9 10">
    <name type="scientific">Trichoplax adhaerens</name>
    <name type="common">Trichoplax reptans</name>
    <dbReference type="NCBI Taxonomy" id="10228"/>
    <lineage>
        <taxon>Eukaryota</taxon>
        <taxon>Metazoa</taxon>
        <taxon>Placozoa</taxon>
        <taxon>Uniplacotomia</taxon>
        <taxon>Trichoplacea</taxon>
        <taxon>Trichoplacidae</taxon>
        <taxon>Trichoplax</taxon>
    </lineage>
</organism>
<dbReference type="AlphaFoldDB" id="B3SB68"/>
<evidence type="ECO:0000256" key="2">
    <source>
        <dbReference type="ARBA" id="ARBA00007732"/>
    </source>
</evidence>
<dbReference type="InterPro" id="IPR051371">
    <property type="entry name" value="Ras_palmitoyltransferase"/>
</dbReference>
<dbReference type="FunCoup" id="B3SB68">
    <property type="interactions" value="2236"/>
</dbReference>
<dbReference type="PANTHER" id="PTHR13254">
    <property type="entry name" value="GOLGI AUTOANTIGEN, GOLGIN SUBFAMILY A, 7"/>
    <property type="match status" value="1"/>
</dbReference>
<sequence>MLTNRAVVERDYSEGITCRFEKSFPVALRGKIDETTFLETINHINAIFAKAEALNFRAYLLGCLSCLTAYSSLLCFRTHYEKCLQDVANYIDEQNSSIYEARGLKIINPMEKGLRVVSFFLMFTFANHVLSSFLIFKFTFALYLKDVTSFTLAN</sequence>
<dbReference type="InParanoid" id="B3SB68"/>
<dbReference type="PANTHER" id="PTHR13254:SF0">
    <property type="entry name" value="GOLGIN SUBFAMILY A MEMBER 7_ERF4 DOMAIN-CONTAINING PROTEIN"/>
    <property type="match status" value="1"/>
</dbReference>
<feature type="domain" description="Golgin subfamily A member 7/ERF4" evidence="8">
    <location>
        <begin position="7"/>
        <end position="117"/>
    </location>
</feature>
<dbReference type="GO" id="GO:0006612">
    <property type="term" value="P:protein targeting to membrane"/>
    <property type="evidence" value="ECO:0000318"/>
    <property type="project" value="GO_Central"/>
</dbReference>
<dbReference type="GO" id="GO:0005789">
    <property type="term" value="C:endoplasmic reticulum membrane"/>
    <property type="evidence" value="ECO:0007669"/>
    <property type="project" value="UniProtKB-SubCell"/>
</dbReference>
<proteinExistence type="inferred from homology"/>
<evidence type="ECO:0000256" key="5">
    <source>
        <dbReference type="ARBA" id="ARBA00022824"/>
    </source>
</evidence>
<dbReference type="KEGG" id="tad:TRIADDRAFT_32497"/>
<dbReference type="GeneID" id="6758707"/>